<evidence type="ECO:0000256" key="8">
    <source>
        <dbReference type="ARBA" id="ARBA00023136"/>
    </source>
</evidence>
<evidence type="ECO:0000256" key="4">
    <source>
        <dbReference type="ARBA" id="ARBA00022692"/>
    </source>
</evidence>
<feature type="transmembrane region" description="Helical" evidence="15">
    <location>
        <begin position="622"/>
        <end position="640"/>
    </location>
</feature>
<feature type="transmembrane region" description="Helical" evidence="15">
    <location>
        <begin position="558"/>
        <end position="580"/>
    </location>
</feature>
<dbReference type="Gene3D" id="1.10.287.70">
    <property type="match status" value="1"/>
</dbReference>
<keyword evidence="12 13" id="KW-0407">Ion channel</keyword>
<evidence type="ECO:0000313" key="19">
    <source>
        <dbReference type="RefSeq" id="XP_021834670.1"/>
    </source>
</evidence>
<dbReference type="InterPro" id="IPR001320">
    <property type="entry name" value="Iontro_rcpt_C"/>
</dbReference>
<dbReference type="InterPro" id="IPR028082">
    <property type="entry name" value="Peripla_BP_I"/>
</dbReference>
<evidence type="ECO:0000256" key="12">
    <source>
        <dbReference type="ARBA" id="ARBA00023303"/>
    </source>
</evidence>
<dbReference type="FunFam" id="3.40.190.10:FF:000054">
    <property type="entry name" value="Glutamate receptor"/>
    <property type="match status" value="1"/>
</dbReference>
<evidence type="ECO:0000256" key="5">
    <source>
        <dbReference type="ARBA" id="ARBA00022729"/>
    </source>
</evidence>
<evidence type="ECO:0000256" key="14">
    <source>
        <dbReference type="PIRSR" id="PIRSR037090-50"/>
    </source>
</evidence>
<feature type="domain" description="Ionotropic glutamate receptor C-terminal" evidence="17">
    <location>
        <begin position="438"/>
        <end position="779"/>
    </location>
</feature>
<accession>A0A6P5U695</accession>
<keyword evidence="6 15" id="KW-1133">Transmembrane helix</keyword>
<dbReference type="InterPro" id="IPR001828">
    <property type="entry name" value="ANF_lig-bd_rcpt"/>
</dbReference>
<feature type="transmembrane region" description="Helical" evidence="15">
    <location>
        <begin position="802"/>
        <end position="822"/>
    </location>
</feature>
<dbReference type="SUPFAM" id="SSF53850">
    <property type="entry name" value="Periplasmic binding protein-like II"/>
    <property type="match status" value="1"/>
</dbReference>
<keyword evidence="14" id="KW-1015">Disulfide bond</keyword>
<dbReference type="GO" id="GO:0015276">
    <property type="term" value="F:ligand-gated monoatomic ion channel activity"/>
    <property type="evidence" value="ECO:0007669"/>
    <property type="project" value="InterPro"/>
</dbReference>
<dbReference type="InterPro" id="IPR044440">
    <property type="entry name" value="GABAb_receptor_plant_PBP1"/>
</dbReference>
<keyword evidence="3 13" id="KW-0813">Transport</keyword>
<dbReference type="FunFam" id="1.10.287.70:FF:000172">
    <property type="entry name" value="Glutamate receptor"/>
    <property type="match status" value="1"/>
</dbReference>
<evidence type="ECO:0000256" key="7">
    <source>
        <dbReference type="ARBA" id="ARBA00023065"/>
    </source>
</evidence>
<evidence type="ECO:0000256" key="9">
    <source>
        <dbReference type="ARBA" id="ARBA00023170"/>
    </source>
</evidence>
<comment type="similarity">
    <text evidence="2 13">Belongs to the glutamate-gated ion channel (TC 1.A.10.1) family.</text>
</comment>
<evidence type="ECO:0000256" key="1">
    <source>
        <dbReference type="ARBA" id="ARBA00004141"/>
    </source>
</evidence>
<keyword evidence="7 13" id="KW-0406">Ion transport</keyword>
<evidence type="ECO:0000256" key="6">
    <source>
        <dbReference type="ARBA" id="ARBA00022989"/>
    </source>
</evidence>
<dbReference type="CDD" id="cd13686">
    <property type="entry name" value="GluR_Plant"/>
    <property type="match status" value="1"/>
</dbReference>
<keyword evidence="4 15" id="KW-0812">Transmembrane</keyword>
<dbReference type="GO" id="GO:0016020">
    <property type="term" value="C:membrane"/>
    <property type="evidence" value="ECO:0007669"/>
    <property type="project" value="UniProtKB-SubCell"/>
</dbReference>
<comment type="subcellular location">
    <subcellularLocation>
        <location evidence="1">Membrane</location>
        <topology evidence="1">Multi-pass membrane protein</topology>
    </subcellularLocation>
</comment>
<dbReference type="Proteomes" id="UP000515124">
    <property type="component" value="Unplaced"/>
</dbReference>
<dbReference type="Gene3D" id="3.40.50.2300">
    <property type="match status" value="2"/>
</dbReference>
<evidence type="ECO:0000259" key="17">
    <source>
        <dbReference type="SMART" id="SM00079"/>
    </source>
</evidence>
<evidence type="ECO:0000256" key="16">
    <source>
        <dbReference type="SAM" id="SignalP"/>
    </source>
</evidence>
<keyword evidence="8 13" id="KW-0472">Membrane</keyword>
<dbReference type="PIRSF" id="PIRSF037090">
    <property type="entry name" value="Iontro_Glu-like_rcpt_pln"/>
    <property type="match status" value="1"/>
</dbReference>
<comment type="function">
    <text evidence="13">Glutamate-gated receptor that probably acts as non-selective cation channel.</text>
</comment>
<dbReference type="Pfam" id="PF00060">
    <property type="entry name" value="Lig_chan"/>
    <property type="match status" value="1"/>
</dbReference>
<dbReference type="PANTHER" id="PTHR18966">
    <property type="entry name" value="IONOTROPIC GLUTAMATE RECEPTOR"/>
    <property type="match status" value="1"/>
</dbReference>
<dbReference type="SMR" id="A0A6P5U695"/>
<dbReference type="SUPFAM" id="SSF53822">
    <property type="entry name" value="Periplasmic binding protein-like I"/>
    <property type="match status" value="1"/>
</dbReference>
<dbReference type="GeneID" id="110774442"/>
<dbReference type="FunFam" id="3.40.50.2300:FF:000188">
    <property type="entry name" value="Glutamate receptor"/>
    <property type="match status" value="1"/>
</dbReference>
<keyword evidence="18" id="KW-1185">Reference proteome</keyword>
<dbReference type="KEGG" id="pavi:110774442"/>
<organism evidence="18 19">
    <name type="scientific">Prunus avium</name>
    <name type="common">Cherry</name>
    <name type="synonym">Cerasus avium</name>
    <dbReference type="NCBI Taxonomy" id="42229"/>
    <lineage>
        <taxon>Eukaryota</taxon>
        <taxon>Viridiplantae</taxon>
        <taxon>Streptophyta</taxon>
        <taxon>Embryophyta</taxon>
        <taxon>Tracheophyta</taxon>
        <taxon>Spermatophyta</taxon>
        <taxon>Magnoliopsida</taxon>
        <taxon>eudicotyledons</taxon>
        <taxon>Gunneridae</taxon>
        <taxon>Pentapetalae</taxon>
        <taxon>rosids</taxon>
        <taxon>fabids</taxon>
        <taxon>Rosales</taxon>
        <taxon>Rosaceae</taxon>
        <taxon>Amygdaloideae</taxon>
        <taxon>Amygdaleae</taxon>
        <taxon>Prunus</taxon>
    </lineage>
</organism>
<dbReference type="InterPro" id="IPR017103">
    <property type="entry name" value="Iontropic_Glu_rcpt_pln"/>
</dbReference>
<evidence type="ECO:0000256" key="3">
    <source>
        <dbReference type="ARBA" id="ARBA00022448"/>
    </source>
</evidence>
<evidence type="ECO:0000256" key="13">
    <source>
        <dbReference type="PIRNR" id="PIRNR037090"/>
    </source>
</evidence>
<evidence type="ECO:0000256" key="15">
    <source>
        <dbReference type="SAM" id="Phobius"/>
    </source>
</evidence>
<gene>
    <name evidence="19" type="primary">LOC110774442</name>
</gene>
<sequence length="875" mass="97856">MDNFSAFLSFMAFVLLLKQILIVDGISDTTKDDGFMGILGAIVDNSSRIGKEESVAMQIAVEDFFNKNNHRLDLKIRNSQGDPLQAAIAARSLINTDQVQAILGPQTWEEVSLVAEIGSKSHIPIMSLADATPEWATELCTFLVQASPNKLKQMEAIAAIVQRWEWHQVTIIYEDEDFSAPAVLSHLSNALKEVGAEISHYVAIEPFASSSLSEELERLKISQNRVFVVHLSLPLAVELFEKAKRMKMMEKDCVWIITDPFASLVLSLNASTISSMQGIVGVKSYIPKNETHFRDFHDKFCQRFSLEYPEEDNHEPSIFAAQAYDAAWTVALAMREKKQGRQQIISNILQSDFNGLSGNINFTSQTIAPAHTFQIINVKGESYIELGFWSDGRGFSETTGESYTLQSSTNALGLVSWPGGTRVTPKGWSPPTSANPLKIGVPTRASFKQYVEVEMEKDHLGNISCSYKGLAIDVFKATLDELPFDLPYHFFPFNGTFDALVEQIHLKKFDAAVGNIVILANRYQHAEFTAPYTESGLVMIVPVRSRTREKAWLFIKPFTNAMWVLIGATSIYNGFVIWLIERNHCPELKGSISNQVGTLIWLAFSTLFSLNRNKLKSNLSRITMVVWLFMALVITQTYTAKLTSLLTLPQLEPTVVDVFALKNSNAMVGCAGVSYISKYLEEVLHFRQNNIKNFSGSDEYAPALRSREVAALFLNLPMAKVFLAENCKSFTMTGPTYNVGGFGFAFPRGSQLLPSVTQAMLKVSEKGTLQDLEQKMLASQKCMDMDPEEDERLSHSVSLSHFWLLFVFTGGTSSMALAIYIFRAYNSMSMSKHNVIWKLMMAVMKHWGNQRGRFSRKVSDIAQTTPTNSPNATEY</sequence>
<dbReference type="CDD" id="cd19990">
    <property type="entry name" value="PBP1_GABAb_receptor_plant"/>
    <property type="match status" value="1"/>
</dbReference>
<feature type="chain" id="PRO_5028251265" description="Glutamate receptor" evidence="16">
    <location>
        <begin position="26"/>
        <end position="875"/>
    </location>
</feature>
<dbReference type="Pfam" id="PF01094">
    <property type="entry name" value="ANF_receptor"/>
    <property type="match status" value="1"/>
</dbReference>
<keyword evidence="5 16" id="KW-0732">Signal</keyword>
<keyword evidence="10" id="KW-0325">Glycoprotein</keyword>
<dbReference type="RefSeq" id="XP_021834670.1">
    <property type="nucleotide sequence ID" value="XM_021978978.1"/>
</dbReference>
<dbReference type="AlphaFoldDB" id="A0A6P5U695"/>
<dbReference type="Gene3D" id="3.40.190.10">
    <property type="entry name" value="Periplasmic binding protein-like II"/>
    <property type="match status" value="2"/>
</dbReference>
<evidence type="ECO:0000256" key="11">
    <source>
        <dbReference type="ARBA" id="ARBA00023286"/>
    </source>
</evidence>
<proteinExistence type="inferred from homology"/>
<name>A0A6P5U695_PRUAV</name>
<evidence type="ECO:0000256" key="10">
    <source>
        <dbReference type="ARBA" id="ARBA00023180"/>
    </source>
</evidence>
<dbReference type="InterPro" id="IPR015683">
    <property type="entry name" value="Ionotropic_Glu_rcpt"/>
</dbReference>
<keyword evidence="9 13" id="KW-0675">Receptor</keyword>
<evidence type="ECO:0000256" key="2">
    <source>
        <dbReference type="ARBA" id="ARBA00008685"/>
    </source>
</evidence>
<reference evidence="19" key="1">
    <citation type="submission" date="2025-08" db="UniProtKB">
        <authorList>
            <consortium name="RefSeq"/>
        </authorList>
    </citation>
    <scope>IDENTIFICATION</scope>
</reference>
<feature type="signal peptide" evidence="16">
    <location>
        <begin position="1"/>
        <end position="25"/>
    </location>
</feature>
<protein>
    <recommendedName>
        <fullName evidence="13">Glutamate receptor</fullName>
    </recommendedName>
</protein>
<feature type="disulfide bond" evidence="14">
    <location>
        <begin position="727"/>
        <end position="782"/>
    </location>
</feature>
<dbReference type="SMART" id="SM00079">
    <property type="entry name" value="PBPe"/>
    <property type="match status" value="1"/>
</dbReference>
<keyword evidence="11 13" id="KW-1071">Ligand-gated ion channel</keyword>
<evidence type="ECO:0000313" key="18">
    <source>
        <dbReference type="Proteomes" id="UP000515124"/>
    </source>
</evidence>